<sequence length="117" mass="13888">MKAMLMWDAVESEVEPEFPRNATPNQEKVYEEKVSISCSLYFKASVDDSIFPRIMTLIKSGLFFHYLEKTFQFRLSNLRKDLETVKMHETEKLKEYIDRVTLIVNQMAEMRLMKVVL</sequence>
<organism evidence="1">
    <name type="scientific">Utricularia reniformis</name>
    <dbReference type="NCBI Taxonomy" id="192314"/>
    <lineage>
        <taxon>Eukaryota</taxon>
        <taxon>Viridiplantae</taxon>
        <taxon>Streptophyta</taxon>
        <taxon>Embryophyta</taxon>
        <taxon>Tracheophyta</taxon>
        <taxon>Spermatophyta</taxon>
        <taxon>Magnoliopsida</taxon>
        <taxon>eudicotyledons</taxon>
        <taxon>Gunneridae</taxon>
        <taxon>Pentapetalae</taxon>
        <taxon>asterids</taxon>
        <taxon>lamiids</taxon>
        <taxon>Lamiales</taxon>
        <taxon>Lentibulariaceae</taxon>
        <taxon>Utricularia</taxon>
    </lineage>
</organism>
<dbReference type="Pfam" id="PF14223">
    <property type="entry name" value="Retrotran_gag_2"/>
    <property type="match status" value="1"/>
</dbReference>
<geneLocation type="mitochondrion" evidence="1"/>
<protein>
    <submittedName>
        <fullName evidence="1">Uncharacterized protein</fullName>
    </submittedName>
</protein>
<accession>A0A1Y0B2D2</accession>
<proteinExistence type="predicted"/>
<dbReference type="AlphaFoldDB" id="A0A1Y0B2D2"/>
<reference evidence="1" key="1">
    <citation type="submission" date="2017-03" db="EMBL/GenBank/DDBJ databases">
        <title>The mitochondrial genome of the carnivorous plant Utricularia reniformis (Lentibulariaceae): structure, comparative analysis and evolutionary landmarks.</title>
        <authorList>
            <person name="Silva S.R."/>
            <person name="Alvarenga D.O."/>
            <person name="Michael T.P."/>
            <person name="Miranda V.F.O."/>
            <person name="Varani A.M."/>
        </authorList>
    </citation>
    <scope>NUCLEOTIDE SEQUENCE</scope>
</reference>
<gene>
    <name evidence="1" type="ORF">AEK19_MT1407</name>
</gene>
<name>A0A1Y0B2D2_9LAMI</name>
<evidence type="ECO:0000313" key="1">
    <source>
        <dbReference type="EMBL" id="ART31602.1"/>
    </source>
</evidence>
<keyword evidence="1" id="KW-0496">Mitochondrion</keyword>
<dbReference type="EMBL" id="KY774314">
    <property type="protein sequence ID" value="ART31602.1"/>
    <property type="molecule type" value="Genomic_DNA"/>
</dbReference>